<keyword evidence="5" id="KW-0812">Transmembrane</keyword>
<evidence type="ECO:0000256" key="5">
    <source>
        <dbReference type="SAM" id="Phobius"/>
    </source>
</evidence>
<dbReference type="GO" id="GO:0004497">
    <property type="term" value="F:monooxygenase activity"/>
    <property type="evidence" value="ECO:0007669"/>
    <property type="project" value="InterPro"/>
</dbReference>
<keyword evidence="5" id="KW-1133">Transmembrane helix</keyword>
<evidence type="ECO:0000256" key="3">
    <source>
        <dbReference type="ARBA" id="ARBA00023002"/>
    </source>
</evidence>
<sequence>MLAFNSIDLPTLAAICLCISAFLLYVAYPDRLVATNPREDLPGPKGVPLFGNLFQALAWRGRMLQWLKHLQDRYGPLCTFTFPPWGRGILINRPEWLLHVKQGDNQIYSRGLVAIEIFTEFPGGRTTVATEGAEWCLARKAIFPLFTSKSFTIHVSLAMNEIIPVARSLLLSASKKGVPVDWNELTGRIATAIFMRSSLDICITVLDGDVSCLENPDALSDALKILNETSSRRLFNPFWRITELFTGENVRFRQSRSYVRTLVETIVHSRRADLTCGKTDVVHTDFLSGLLENPAYDDPIVIRDTLVAMLFGGRENTQNALSWALHALMGAPEWMRRLREEAASMRQRSTEMQYNDLATYHVHLAVFYETVRLWPGLPKNARLALCDDVLPAVPERNLPAVKVEKGDYVFWSDYHMMRSEDIWGPTAGDFDPGRHLNEEGHFVKPTLPDFVGFGAGPRLWQVKHPAAPLVTYEFVACLAGILPYFDFAPSMRTTADGKEYQKPKLAEAYTAPLEGPLVVDVHVLEGVDLPVAGCEGRPSTAMFCTADGMFHA</sequence>
<dbReference type="EMBL" id="ML122265">
    <property type="protein sequence ID" value="RPD60602.1"/>
    <property type="molecule type" value="Genomic_DNA"/>
</dbReference>
<evidence type="ECO:0000256" key="2">
    <source>
        <dbReference type="ARBA" id="ARBA00022723"/>
    </source>
</evidence>
<feature type="transmembrane region" description="Helical" evidence="5">
    <location>
        <begin position="7"/>
        <end position="28"/>
    </location>
</feature>
<keyword evidence="3" id="KW-0560">Oxidoreductase</keyword>
<dbReference type="GO" id="GO:0020037">
    <property type="term" value="F:heme binding"/>
    <property type="evidence" value="ECO:0007669"/>
    <property type="project" value="InterPro"/>
</dbReference>
<dbReference type="InterPro" id="IPR036396">
    <property type="entry name" value="Cyt_P450_sf"/>
</dbReference>
<keyword evidence="7" id="KW-1185">Reference proteome</keyword>
<evidence type="ECO:0000313" key="7">
    <source>
        <dbReference type="Proteomes" id="UP000313359"/>
    </source>
</evidence>
<dbReference type="Gene3D" id="1.10.630.10">
    <property type="entry name" value="Cytochrome P450"/>
    <property type="match status" value="1"/>
</dbReference>
<reference evidence="6" key="1">
    <citation type="journal article" date="2018" name="Genome Biol. Evol.">
        <title>Genomics and development of Lentinus tigrinus, a white-rot wood-decaying mushroom with dimorphic fruiting bodies.</title>
        <authorList>
            <person name="Wu B."/>
            <person name="Xu Z."/>
            <person name="Knudson A."/>
            <person name="Carlson A."/>
            <person name="Chen N."/>
            <person name="Kovaka S."/>
            <person name="LaButti K."/>
            <person name="Lipzen A."/>
            <person name="Pennachio C."/>
            <person name="Riley R."/>
            <person name="Schakwitz W."/>
            <person name="Umezawa K."/>
            <person name="Ohm R.A."/>
            <person name="Grigoriev I.V."/>
            <person name="Nagy L.G."/>
            <person name="Gibbons J."/>
            <person name="Hibbett D."/>
        </authorList>
    </citation>
    <scope>NUCLEOTIDE SEQUENCE [LARGE SCALE GENOMIC DNA]</scope>
    <source>
        <strain evidence="6">ALCF2SS1-6</strain>
    </source>
</reference>
<keyword evidence="5" id="KW-0472">Membrane</keyword>
<organism evidence="6 7">
    <name type="scientific">Lentinus tigrinus ALCF2SS1-6</name>
    <dbReference type="NCBI Taxonomy" id="1328759"/>
    <lineage>
        <taxon>Eukaryota</taxon>
        <taxon>Fungi</taxon>
        <taxon>Dikarya</taxon>
        <taxon>Basidiomycota</taxon>
        <taxon>Agaricomycotina</taxon>
        <taxon>Agaricomycetes</taxon>
        <taxon>Polyporales</taxon>
        <taxon>Polyporaceae</taxon>
        <taxon>Lentinus</taxon>
    </lineage>
</organism>
<keyword evidence="2" id="KW-0479">Metal-binding</keyword>
<evidence type="ECO:0000256" key="4">
    <source>
        <dbReference type="ARBA" id="ARBA00023004"/>
    </source>
</evidence>
<comment type="similarity">
    <text evidence="1">Belongs to the cytochrome P450 family.</text>
</comment>
<accession>A0A5C2S9V8</accession>
<name>A0A5C2S9V8_9APHY</name>
<keyword evidence="4" id="KW-0408">Iron</keyword>
<proteinExistence type="inferred from homology"/>
<dbReference type="GO" id="GO:0005506">
    <property type="term" value="F:iron ion binding"/>
    <property type="evidence" value="ECO:0007669"/>
    <property type="project" value="InterPro"/>
</dbReference>
<dbReference type="OrthoDB" id="1470350at2759"/>
<evidence type="ECO:0000256" key="1">
    <source>
        <dbReference type="ARBA" id="ARBA00010617"/>
    </source>
</evidence>
<gene>
    <name evidence="6" type="ORF">L227DRAFT_501567</name>
</gene>
<dbReference type="Proteomes" id="UP000313359">
    <property type="component" value="Unassembled WGS sequence"/>
</dbReference>
<dbReference type="InterPro" id="IPR001128">
    <property type="entry name" value="Cyt_P450"/>
</dbReference>
<dbReference type="GO" id="GO:0016705">
    <property type="term" value="F:oxidoreductase activity, acting on paired donors, with incorporation or reduction of molecular oxygen"/>
    <property type="evidence" value="ECO:0007669"/>
    <property type="project" value="InterPro"/>
</dbReference>
<dbReference type="SUPFAM" id="SSF48264">
    <property type="entry name" value="Cytochrome P450"/>
    <property type="match status" value="1"/>
</dbReference>
<dbReference type="AlphaFoldDB" id="A0A5C2S9V8"/>
<dbReference type="PANTHER" id="PTHR24296">
    <property type="entry name" value="CYTOCHROME P450"/>
    <property type="match status" value="1"/>
</dbReference>
<protein>
    <submittedName>
        <fullName evidence="6">Cytochrome P450</fullName>
    </submittedName>
</protein>
<dbReference type="STRING" id="1328759.A0A5C2S9V8"/>
<evidence type="ECO:0000313" key="6">
    <source>
        <dbReference type="EMBL" id="RPD60602.1"/>
    </source>
</evidence>
<dbReference type="Pfam" id="PF00067">
    <property type="entry name" value="p450"/>
    <property type="match status" value="1"/>
</dbReference>